<feature type="domain" description="Major facilitator superfamily (MFS) profile" evidence="8">
    <location>
        <begin position="10"/>
        <end position="406"/>
    </location>
</feature>
<feature type="transmembrane region" description="Helical" evidence="7">
    <location>
        <begin position="288"/>
        <end position="307"/>
    </location>
</feature>
<evidence type="ECO:0000256" key="2">
    <source>
        <dbReference type="ARBA" id="ARBA00022448"/>
    </source>
</evidence>
<feature type="transmembrane region" description="Helical" evidence="7">
    <location>
        <begin position="12"/>
        <end position="37"/>
    </location>
</feature>
<proteinExistence type="predicted"/>
<keyword evidence="5 7" id="KW-1133">Transmembrane helix</keyword>
<evidence type="ECO:0000256" key="4">
    <source>
        <dbReference type="ARBA" id="ARBA00022692"/>
    </source>
</evidence>
<evidence type="ECO:0000259" key="8">
    <source>
        <dbReference type="PROSITE" id="PS50850"/>
    </source>
</evidence>
<evidence type="ECO:0000256" key="1">
    <source>
        <dbReference type="ARBA" id="ARBA00004651"/>
    </source>
</evidence>
<feature type="transmembrane region" description="Helical" evidence="7">
    <location>
        <begin position="352"/>
        <end position="370"/>
    </location>
</feature>
<dbReference type="Proteomes" id="UP000722121">
    <property type="component" value="Unassembled WGS sequence"/>
</dbReference>
<evidence type="ECO:0000256" key="5">
    <source>
        <dbReference type="ARBA" id="ARBA00022989"/>
    </source>
</evidence>
<feature type="transmembrane region" description="Helical" evidence="7">
    <location>
        <begin position="76"/>
        <end position="96"/>
    </location>
</feature>
<evidence type="ECO:0000313" key="10">
    <source>
        <dbReference type="Proteomes" id="UP000722121"/>
    </source>
</evidence>
<dbReference type="Gene3D" id="1.20.1250.20">
    <property type="entry name" value="MFS general substrate transporter like domains"/>
    <property type="match status" value="1"/>
</dbReference>
<dbReference type="InterPro" id="IPR020846">
    <property type="entry name" value="MFS_dom"/>
</dbReference>
<keyword evidence="6 7" id="KW-0472">Membrane</keyword>
<feature type="transmembrane region" description="Helical" evidence="7">
    <location>
        <begin position="165"/>
        <end position="189"/>
    </location>
</feature>
<organism evidence="9 10">
    <name type="scientific">Simkania negevensis</name>
    <dbReference type="NCBI Taxonomy" id="83561"/>
    <lineage>
        <taxon>Bacteria</taxon>
        <taxon>Pseudomonadati</taxon>
        <taxon>Chlamydiota</taxon>
        <taxon>Chlamydiia</taxon>
        <taxon>Parachlamydiales</taxon>
        <taxon>Simkaniaceae</taxon>
        <taxon>Simkania</taxon>
    </lineage>
</organism>
<dbReference type="PANTHER" id="PTHR43266:SF2">
    <property type="entry name" value="MAJOR FACILITATOR SUPERFAMILY (MFS) PROFILE DOMAIN-CONTAINING PROTEIN"/>
    <property type="match status" value="1"/>
</dbReference>
<reference evidence="9 10" key="1">
    <citation type="submission" date="2021-02" db="EMBL/GenBank/DDBJ databases">
        <title>Activity-based single-cell genomes from oceanic crustal fluid captures similar information to metagenomic and metatranscriptomic surveys with orders of magnitude less sampling.</title>
        <authorList>
            <person name="D'Angelo T.S."/>
            <person name="Orcutt B.N."/>
        </authorList>
    </citation>
    <scope>NUCLEOTIDE SEQUENCE [LARGE SCALE GENOMIC DNA]</scope>
    <source>
        <strain evidence="9">AH-315-G07</strain>
    </source>
</reference>
<feature type="transmembrane region" description="Helical" evidence="7">
    <location>
        <begin position="210"/>
        <end position="230"/>
    </location>
</feature>
<dbReference type="InterPro" id="IPR036259">
    <property type="entry name" value="MFS_trans_sf"/>
</dbReference>
<feature type="transmembrane region" description="Helical" evidence="7">
    <location>
        <begin position="137"/>
        <end position="159"/>
    </location>
</feature>
<gene>
    <name evidence="9" type="ORF">JYU14_00485</name>
</gene>
<feature type="transmembrane region" description="Helical" evidence="7">
    <location>
        <begin position="43"/>
        <end position="64"/>
    </location>
</feature>
<name>A0ABS3AQI8_9BACT</name>
<evidence type="ECO:0000256" key="6">
    <source>
        <dbReference type="ARBA" id="ARBA00023136"/>
    </source>
</evidence>
<dbReference type="SUPFAM" id="SSF103473">
    <property type="entry name" value="MFS general substrate transporter"/>
    <property type="match status" value="1"/>
</dbReference>
<evidence type="ECO:0000313" key="9">
    <source>
        <dbReference type="EMBL" id="MBN4066545.1"/>
    </source>
</evidence>
<accession>A0ABS3AQI8</accession>
<keyword evidence="3" id="KW-1003">Cell membrane</keyword>
<keyword evidence="10" id="KW-1185">Reference proteome</keyword>
<evidence type="ECO:0000256" key="3">
    <source>
        <dbReference type="ARBA" id="ARBA00022475"/>
    </source>
</evidence>
<feature type="transmembrane region" description="Helical" evidence="7">
    <location>
        <begin position="255"/>
        <end position="276"/>
    </location>
</feature>
<feature type="transmembrane region" description="Helical" evidence="7">
    <location>
        <begin position="376"/>
        <end position="399"/>
    </location>
</feature>
<keyword evidence="2" id="KW-0813">Transport</keyword>
<dbReference type="Pfam" id="PF07690">
    <property type="entry name" value="MFS_1"/>
    <property type="match status" value="1"/>
</dbReference>
<comment type="caution">
    <text evidence="9">The sequence shown here is derived from an EMBL/GenBank/DDBJ whole genome shotgun (WGS) entry which is preliminary data.</text>
</comment>
<keyword evidence="4 7" id="KW-0812">Transmembrane</keyword>
<comment type="subcellular location">
    <subcellularLocation>
        <location evidence="1">Cell membrane</location>
        <topology evidence="1">Multi-pass membrane protein</topology>
    </subcellularLocation>
</comment>
<feature type="transmembrane region" description="Helical" evidence="7">
    <location>
        <begin position="102"/>
        <end position="125"/>
    </location>
</feature>
<evidence type="ECO:0000256" key="7">
    <source>
        <dbReference type="SAM" id="Phobius"/>
    </source>
</evidence>
<protein>
    <submittedName>
        <fullName evidence="9">MFS transporter</fullName>
    </submittedName>
</protein>
<dbReference type="PANTHER" id="PTHR43266">
    <property type="entry name" value="MACROLIDE-EFFLUX PROTEIN"/>
    <property type="match status" value="1"/>
</dbReference>
<sequence length="411" mass="44831">MTTPRTSFRTFYFLALGKFISEIGTYLDTVVFSLYVYQLSSSAIATGSFLALRLFGSVFAGFYAGVLADRLNRKRLMVVADCARALALLVLLLTPTTSHLNILYVIGFTLGIFNVLFDVSLRAAIPTILGNKQRVRANAIINSSIALAVVIGCLFSGLLADTLGYRITFLIDMATYLFSAIIIGSLKLHTNEKKASSSSSIRSFVNDVRLSYTALKALPILFAMIILRLLDAFGSGSQNIATPIFSQALYPEKPALAMGIIMATWGIGKFSASPLLRRYLERSDSRIEPTYAIAIFTMSASFVALFFSHTLPFILFFAATAGAADGASEICLDSRLQEIPDKTRGKVFGASYTFQMLGWGVGLYLCAPFFQWFSIGYVLLLFHILPIAACCAFAALLVVGHKKQAKVAQNK</sequence>
<dbReference type="PROSITE" id="PS50850">
    <property type="entry name" value="MFS"/>
    <property type="match status" value="1"/>
</dbReference>
<dbReference type="EMBL" id="JAFITR010000005">
    <property type="protein sequence ID" value="MBN4066545.1"/>
    <property type="molecule type" value="Genomic_DNA"/>
</dbReference>
<dbReference type="InterPro" id="IPR011701">
    <property type="entry name" value="MFS"/>
</dbReference>
<dbReference type="CDD" id="cd06173">
    <property type="entry name" value="MFS_MefA_like"/>
    <property type="match status" value="1"/>
</dbReference>